<feature type="region of interest" description="Disordered" evidence="13">
    <location>
        <begin position="559"/>
        <end position="581"/>
    </location>
</feature>
<dbReference type="PROSITE" id="PS50104">
    <property type="entry name" value="TIR"/>
    <property type="match status" value="1"/>
</dbReference>
<dbReference type="InterPro" id="IPR000157">
    <property type="entry name" value="TIR_dom"/>
</dbReference>
<comment type="subcellular location">
    <subcellularLocation>
        <location evidence="1">Membrane</location>
        <topology evidence="1">Single-pass type I membrane protein</topology>
    </subcellularLocation>
</comment>
<dbReference type="InterPro" id="IPR035897">
    <property type="entry name" value="Toll_tir_struct_dom_sf"/>
</dbReference>
<evidence type="ECO:0000256" key="7">
    <source>
        <dbReference type="ARBA" id="ARBA00022737"/>
    </source>
</evidence>
<dbReference type="EMBL" id="ADMH02000009">
    <property type="protein sequence ID" value="ETN68112.1"/>
    <property type="molecule type" value="Genomic_DNA"/>
</dbReference>
<dbReference type="Pfam" id="PF13855">
    <property type="entry name" value="LRR_8"/>
    <property type="match status" value="2"/>
</dbReference>
<dbReference type="SUPFAM" id="SSF52200">
    <property type="entry name" value="Toll/Interleukin receptor TIR domain"/>
    <property type="match status" value="1"/>
</dbReference>
<sequence length="917" mass="104336">MMVSDGQVWRYVCHLLVVLLKVRSAWFLIGISLHPWLPVATTVSIQVNYDTGQVSDGPLFHLPEQIAAISIKEELMKLKGPDSYLADERECILGQASFYLTDWLMANATINRANPELHGKYIDMSYQNTNIRRHFFIVMLTNNVTEIAYVSLAHRNMTVVPCEELQMINSSISHLSMAGNNFYTVKLPILQNLLVLDLRNCALITLAYEVFATVPHLEQLYLSHNYLLQLTALHMRPLSALRHLDLAYNSNGNQGTYQALGGLEAVPDPYTILTEGMQLSDDVFDPLKRLTFLDLSHTKLLPTSARAFRNLAVEQLSLCYTGISIIVGSMMYGILRTLDISGNPGITAAIHRDANVGNTRGLNGNIEILACENASVKYLDWVHGMVNLRVLLLGYNSINQLTNETFATLGRLEVLDLNANHVSNWHWRIFAHNPALAVLDLSANNLNVLTTEMLSDFERVRFLAIGENNFICHCLLRDFLDMASFSPSGIGCAIRAMGQYFLGIGTSIGTTRTANITDENAATDGQATIKVKAHSRLALRWHRSQARFGSFHELNCSTGYSSEDDREKAVLNDDEGNDTGDSSERIQLIDYHAETYRCRDVENVVHDFIDLERCTFDRAALGGLLFNDINDTAATVVKFVLLFFGFALIAFIIYISKWEYVKYFCIIVRNATILSLMRHKREHLVKKNTANRRPSAIPGGDLFVYDVFVSYSENDRSWVLNELLPNLERSEDIAVCLHERDFKVGVSILENIIHCMDRSRTLLLVMSESFLLSHWCQFEMHLAQHRLLETRREHLILVLLEEIPKMKRPKTLHYLMKTKTYIRWPTENTTDNWDESRPGDKRVRYNWRSIPWLGRLGTRRMNSTTGTNDSYCSNVSSSSSTSTLNLERKLFWMRLKRSIHDGINWEPEDDRGRSSQA</sequence>
<evidence type="ECO:0000313" key="16">
    <source>
        <dbReference type="EMBL" id="ETN68112.1"/>
    </source>
</evidence>
<evidence type="ECO:0000256" key="14">
    <source>
        <dbReference type="SAM" id="Phobius"/>
    </source>
</evidence>
<dbReference type="Gene3D" id="3.80.10.10">
    <property type="entry name" value="Ribonuclease Inhibitor"/>
    <property type="match status" value="2"/>
</dbReference>
<dbReference type="GO" id="GO:0007165">
    <property type="term" value="P:signal transduction"/>
    <property type="evidence" value="ECO:0007669"/>
    <property type="project" value="InterPro"/>
</dbReference>
<dbReference type="PANTHER" id="PTHR24365">
    <property type="entry name" value="TOLL-LIKE RECEPTOR"/>
    <property type="match status" value="1"/>
</dbReference>
<dbReference type="InParanoid" id="W5JUT4"/>
<dbReference type="eggNOG" id="KOG0619">
    <property type="taxonomic scope" value="Eukaryota"/>
</dbReference>
<keyword evidence="7" id="KW-0677">Repeat</keyword>
<dbReference type="GO" id="GO:0038023">
    <property type="term" value="F:signaling receptor activity"/>
    <property type="evidence" value="ECO:0007669"/>
    <property type="project" value="TreeGrafter"/>
</dbReference>
<dbReference type="SMART" id="SM00255">
    <property type="entry name" value="TIR"/>
    <property type="match status" value="1"/>
</dbReference>
<dbReference type="OMA" id="RECILGQ"/>
<keyword evidence="4" id="KW-0433">Leucine-rich repeat</keyword>
<keyword evidence="8" id="KW-0391">Immunity</keyword>
<gene>
    <name evidence="16" type="ORF">AND_000052</name>
</gene>
<name>W5JUT4_ANODA</name>
<reference evidence="16" key="1">
    <citation type="journal article" date="2010" name="BMC Genomics">
        <title>Combination of measures distinguishes pre-miRNAs from other stem-loops in the genome of the newly sequenced Anopheles darlingi.</title>
        <authorList>
            <person name="Mendes N.D."/>
            <person name="Freitas A.T."/>
            <person name="Vasconcelos A.T."/>
            <person name="Sagot M.F."/>
        </authorList>
    </citation>
    <scope>NUCLEOTIDE SEQUENCE</scope>
</reference>
<keyword evidence="6" id="KW-0732">Signal</keyword>
<dbReference type="SMART" id="SM00369">
    <property type="entry name" value="LRR_TYP"/>
    <property type="match status" value="6"/>
</dbReference>
<feature type="transmembrane region" description="Helical" evidence="14">
    <location>
        <begin position="636"/>
        <end position="654"/>
    </location>
</feature>
<dbReference type="GO" id="GO:0045087">
    <property type="term" value="P:innate immune response"/>
    <property type="evidence" value="ECO:0007669"/>
    <property type="project" value="UniProtKB-KW"/>
</dbReference>
<comment type="similarity">
    <text evidence="2">Belongs to the Toll-like receptor family.</text>
</comment>
<dbReference type="PANTHER" id="PTHR24365:SF530">
    <property type="entry name" value="MSTPROX-RELATED"/>
    <property type="match status" value="1"/>
</dbReference>
<evidence type="ECO:0000256" key="8">
    <source>
        <dbReference type="ARBA" id="ARBA00022859"/>
    </source>
</evidence>
<comment type="caution">
    <text evidence="16">The sequence shown here is derived from an EMBL/GenBank/DDBJ whole genome shotgun (WGS) entry which is preliminary data.</text>
</comment>
<dbReference type="HOGENOM" id="CLU_006000_1_0_1"/>
<dbReference type="FunFam" id="3.40.50.10140:FF:000001">
    <property type="entry name" value="Toll-like receptor 2"/>
    <property type="match status" value="1"/>
</dbReference>
<feature type="domain" description="TIR" evidence="15">
    <location>
        <begin position="703"/>
        <end position="851"/>
    </location>
</feature>
<evidence type="ECO:0000256" key="3">
    <source>
        <dbReference type="ARBA" id="ARBA00022588"/>
    </source>
</evidence>
<proteinExistence type="inferred from homology"/>
<keyword evidence="10 14" id="KW-0472">Membrane</keyword>
<dbReference type="InterPro" id="IPR001611">
    <property type="entry name" value="Leu-rich_rpt"/>
</dbReference>
<evidence type="ECO:0000256" key="10">
    <source>
        <dbReference type="ARBA" id="ARBA00023136"/>
    </source>
</evidence>
<dbReference type="InterPro" id="IPR032675">
    <property type="entry name" value="LRR_dom_sf"/>
</dbReference>
<evidence type="ECO:0000259" key="15">
    <source>
        <dbReference type="PROSITE" id="PS50104"/>
    </source>
</evidence>
<dbReference type="FunCoup" id="W5JUT4">
    <property type="interactions" value="3"/>
</dbReference>
<evidence type="ECO:0000256" key="5">
    <source>
        <dbReference type="ARBA" id="ARBA00022692"/>
    </source>
</evidence>
<evidence type="ECO:0000256" key="11">
    <source>
        <dbReference type="ARBA" id="ARBA00023170"/>
    </source>
</evidence>
<dbReference type="VEuPathDB" id="VectorBase:ADAR2_007364"/>
<evidence type="ECO:0000256" key="6">
    <source>
        <dbReference type="ARBA" id="ARBA00022729"/>
    </source>
</evidence>
<reference evidence="16" key="3">
    <citation type="journal article" date="2013" name="Nucleic Acids Res.">
        <title>The genome of Anopheles darlingi, the main neotropical malaria vector.</title>
        <authorList>
            <person name="Marinotti O."/>
            <person name="Cerqueira G.C."/>
            <person name="de Almeida L.G."/>
            <person name="Ferro M.I."/>
            <person name="Loreto E.L."/>
            <person name="Zaha A."/>
            <person name="Teixeira S.M."/>
            <person name="Wespiser A.R."/>
            <person name="Almeida E Silva A."/>
            <person name="Schlindwein A.D."/>
            <person name="Pacheco A.C."/>
            <person name="Silva A.L."/>
            <person name="Graveley B.R."/>
            <person name="Walenz B.P."/>
            <person name="Lima Bde A."/>
            <person name="Ribeiro C.A."/>
            <person name="Nunes-Silva C.G."/>
            <person name="de Carvalho C.R."/>
            <person name="Soares C.M."/>
            <person name="de Menezes C.B."/>
            <person name="Matiolli C."/>
            <person name="Caffrey D."/>
            <person name="Araujo D.A."/>
            <person name="de Oliveira D.M."/>
            <person name="Golenbock D."/>
            <person name="Grisard E.C."/>
            <person name="Fantinatti-Garboggini F."/>
            <person name="de Carvalho F.M."/>
            <person name="Barcellos F.G."/>
            <person name="Prosdocimi F."/>
            <person name="May G."/>
            <person name="Azevedo Junior G.M."/>
            <person name="Guimaraes G.M."/>
            <person name="Goldman G.H."/>
            <person name="Padilha I.Q."/>
            <person name="Batista Jda S."/>
            <person name="Ferro J.A."/>
            <person name="Ribeiro J.M."/>
            <person name="Fietto J.L."/>
            <person name="Dabbas K.M."/>
            <person name="Cerdeira L."/>
            <person name="Agnez-Lima L.F."/>
            <person name="Brocchi M."/>
            <person name="de Carvalho M.O."/>
            <person name="Teixeira Mde M."/>
            <person name="Diniz Maia Mde M."/>
            <person name="Goldman M.H."/>
            <person name="Cruz Schneider M.P."/>
            <person name="Felipe M.S."/>
            <person name="Hungria M."/>
            <person name="Nicolas M.F."/>
            <person name="Pereira M."/>
            <person name="Montes M.A."/>
            <person name="Cantao M.E."/>
            <person name="Vincentz M."/>
            <person name="Rafael M.S."/>
            <person name="Silverman N."/>
            <person name="Stoco P.H."/>
            <person name="Souza R.C."/>
            <person name="Vicentini R."/>
            <person name="Gazzinelli R.T."/>
            <person name="Neves Rde O."/>
            <person name="Silva R."/>
            <person name="Astolfi-Filho S."/>
            <person name="Maciel T.E."/>
            <person name="Urmenyi T.P."/>
            <person name="Tadei W.P."/>
            <person name="Camargo E.P."/>
            <person name="de Vasconcelos A.T."/>
        </authorList>
    </citation>
    <scope>NUCLEOTIDE SEQUENCE</scope>
</reference>
<keyword evidence="5 14" id="KW-0812">Transmembrane</keyword>
<keyword evidence="11" id="KW-0675">Receptor</keyword>
<organism evidence="16">
    <name type="scientific">Anopheles darlingi</name>
    <name type="common">Mosquito</name>
    <dbReference type="NCBI Taxonomy" id="43151"/>
    <lineage>
        <taxon>Eukaryota</taxon>
        <taxon>Metazoa</taxon>
        <taxon>Ecdysozoa</taxon>
        <taxon>Arthropoda</taxon>
        <taxon>Hexapoda</taxon>
        <taxon>Insecta</taxon>
        <taxon>Pterygota</taxon>
        <taxon>Neoptera</taxon>
        <taxon>Endopterygota</taxon>
        <taxon>Diptera</taxon>
        <taxon>Nematocera</taxon>
        <taxon>Culicoidea</taxon>
        <taxon>Culicidae</taxon>
        <taxon>Anophelinae</taxon>
        <taxon>Anopheles</taxon>
    </lineage>
</organism>
<dbReference type="PRINTS" id="PR01537">
    <property type="entry name" value="INTRLKN1R1F"/>
</dbReference>
<accession>W5JUT4</accession>
<dbReference type="InterPro" id="IPR003591">
    <property type="entry name" value="Leu-rich_rpt_typical-subtyp"/>
</dbReference>
<evidence type="ECO:0000256" key="12">
    <source>
        <dbReference type="ARBA" id="ARBA00023180"/>
    </source>
</evidence>
<keyword evidence="12" id="KW-0325">Glycoprotein</keyword>
<reference evidence="16" key="2">
    <citation type="submission" date="2010-05" db="EMBL/GenBank/DDBJ databases">
        <authorList>
            <person name="Almeida L.G."/>
            <person name="Nicolas M.F."/>
            <person name="Souza R.C."/>
            <person name="Vasconcelos A.T.R."/>
        </authorList>
    </citation>
    <scope>NUCLEOTIDE SEQUENCE</scope>
</reference>
<protein>
    <submittedName>
        <fullName evidence="16">Leucine-rich transmembrane protein</fullName>
    </submittedName>
</protein>
<keyword evidence="9 14" id="KW-1133">Transmembrane helix</keyword>
<evidence type="ECO:0000256" key="2">
    <source>
        <dbReference type="ARBA" id="ARBA00009634"/>
    </source>
</evidence>
<dbReference type="STRING" id="43151.W5JUT4"/>
<dbReference type="SUPFAM" id="SSF52058">
    <property type="entry name" value="L domain-like"/>
    <property type="match status" value="1"/>
</dbReference>
<evidence type="ECO:0000256" key="1">
    <source>
        <dbReference type="ARBA" id="ARBA00004479"/>
    </source>
</evidence>
<evidence type="ECO:0000256" key="9">
    <source>
        <dbReference type="ARBA" id="ARBA00022989"/>
    </source>
</evidence>
<keyword evidence="3" id="KW-0399">Innate immunity</keyword>
<dbReference type="VEuPathDB" id="VectorBase:ADAC000052"/>
<dbReference type="PROSITE" id="PS51450">
    <property type="entry name" value="LRR"/>
    <property type="match status" value="1"/>
</dbReference>
<dbReference type="Gene3D" id="3.40.50.10140">
    <property type="entry name" value="Toll/interleukin-1 receptor homology (TIR) domain"/>
    <property type="match status" value="1"/>
</dbReference>
<evidence type="ECO:0000256" key="4">
    <source>
        <dbReference type="ARBA" id="ARBA00022614"/>
    </source>
</evidence>
<dbReference type="GO" id="GO:0005886">
    <property type="term" value="C:plasma membrane"/>
    <property type="evidence" value="ECO:0007669"/>
    <property type="project" value="TreeGrafter"/>
</dbReference>
<dbReference type="AlphaFoldDB" id="W5JUT4"/>
<evidence type="ECO:0000256" key="13">
    <source>
        <dbReference type="SAM" id="MobiDB-lite"/>
    </source>
</evidence>
<dbReference type="Pfam" id="PF01582">
    <property type="entry name" value="TIR"/>
    <property type="match status" value="1"/>
</dbReference>